<dbReference type="Pfam" id="PF01614">
    <property type="entry name" value="IclR_C"/>
    <property type="match status" value="1"/>
</dbReference>
<keyword evidence="1" id="KW-0805">Transcription regulation</keyword>
<evidence type="ECO:0000256" key="4">
    <source>
        <dbReference type="SAM" id="MobiDB-lite"/>
    </source>
</evidence>
<evidence type="ECO:0000256" key="1">
    <source>
        <dbReference type="ARBA" id="ARBA00023015"/>
    </source>
</evidence>
<evidence type="ECO:0000259" key="6">
    <source>
        <dbReference type="PROSITE" id="PS51078"/>
    </source>
</evidence>
<dbReference type="InterPro" id="IPR014757">
    <property type="entry name" value="Tscrpt_reg_IclR_C"/>
</dbReference>
<dbReference type="OrthoDB" id="6057486at2"/>
<evidence type="ECO:0000313" key="7">
    <source>
        <dbReference type="EMBL" id="RUM95796.1"/>
    </source>
</evidence>
<dbReference type="PROSITE" id="PS51077">
    <property type="entry name" value="HTH_ICLR"/>
    <property type="match status" value="1"/>
</dbReference>
<evidence type="ECO:0000259" key="5">
    <source>
        <dbReference type="PROSITE" id="PS51077"/>
    </source>
</evidence>
<dbReference type="Pfam" id="PF09339">
    <property type="entry name" value="HTH_IclR"/>
    <property type="match status" value="1"/>
</dbReference>
<dbReference type="GO" id="GO:0003677">
    <property type="term" value="F:DNA binding"/>
    <property type="evidence" value="ECO:0007669"/>
    <property type="project" value="UniProtKB-KW"/>
</dbReference>
<dbReference type="SUPFAM" id="SSF46785">
    <property type="entry name" value="Winged helix' DNA-binding domain"/>
    <property type="match status" value="1"/>
</dbReference>
<dbReference type="GO" id="GO:0045892">
    <property type="term" value="P:negative regulation of DNA-templated transcription"/>
    <property type="evidence" value="ECO:0007669"/>
    <property type="project" value="TreeGrafter"/>
</dbReference>
<dbReference type="EMBL" id="RKST01000030">
    <property type="protein sequence ID" value="RUM95796.1"/>
    <property type="molecule type" value="Genomic_DNA"/>
</dbReference>
<accession>A0A432V0T7</accession>
<dbReference type="SMART" id="SM00346">
    <property type="entry name" value="HTH_ICLR"/>
    <property type="match status" value="1"/>
</dbReference>
<dbReference type="InterPro" id="IPR029016">
    <property type="entry name" value="GAF-like_dom_sf"/>
</dbReference>
<dbReference type="Proteomes" id="UP000281647">
    <property type="component" value="Unassembled WGS sequence"/>
</dbReference>
<dbReference type="PANTHER" id="PTHR30136:SF34">
    <property type="entry name" value="TRANSCRIPTIONAL REGULATOR"/>
    <property type="match status" value="1"/>
</dbReference>
<protein>
    <submittedName>
        <fullName evidence="7">MarR family transcriptional regulator</fullName>
    </submittedName>
</protein>
<feature type="domain" description="HTH iclR-type" evidence="5">
    <location>
        <begin position="29"/>
        <end position="89"/>
    </location>
</feature>
<dbReference type="InterPro" id="IPR050707">
    <property type="entry name" value="HTH_MetabolicPath_Reg"/>
</dbReference>
<dbReference type="InterPro" id="IPR036388">
    <property type="entry name" value="WH-like_DNA-bd_sf"/>
</dbReference>
<dbReference type="InterPro" id="IPR005471">
    <property type="entry name" value="Tscrpt_reg_IclR_N"/>
</dbReference>
<feature type="domain" description="IclR-ED" evidence="6">
    <location>
        <begin position="90"/>
        <end position="271"/>
    </location>
</feature>
<evidence type="ECO:0000256" key="2">
    <source>
        <dbReference type="ARBA" id="ARBA00023125"/>
    </source>
</evidence>
<sequence length="271" mass="29872">MQEQARARRKRSGAQAKDKPQTGEDRLFVEALSRGFKVLEAFSQAPRPMSLAEIASISGIDKSGVQRIVHTLVQLGYLDKQQEGAALGRKLLDRSFDYLRSNPIIQQAVPVLADLRRTVQERVDLSLFDDLTMHYVVRMQSKRDTFYAHLVGRRVPTFCSSGGRSVLSHLPDDQVMDILLRSDRRKLTPRTTVEIDQILARIEEVRTSGYSLAIEEVLVGEVAVAAAVLDRSGVPIGAIHVAGSLAEWAPDDFVARAGPLVSAAAAGLRQF</sequence>
<keyword evidence="2" id="KW-0238">DNA-binding</keyword>
<gene>
    <name evidence="7" type="ORF">EET67_21115</name>
</gene>
<dbReference type="AlphaFoldDB" id="A0A432V0T7"/>
<dbReference type="Gene3D" id="1.10.10.10">
    <property type="entry name" value="Winged helix-like DNA-binding domain superfamily/Winged helix DNA-binding domain"/>
    <property type="match status" value="1"/>
</dbReference>
<reference evidence="7 8" key="1">
    <citation type="submission" date="2018-11" db="EMBL/GenBank/DDBJ databases">
        <title>Pseudaminobacter arsenicus sp. nov., an arsenic-resistant bacterium isolated from arsenic-rich aquifers.</title>
        <authorList>
            <person name="Mu Y."/>
        </authorList>
    </citation>
    <scope>NUCLEOTIDE SEQUENCE [LARGE SCALE GENOMIC DNA]</scope>
    <source>
        <strain evidence="7 8">CB3</strain>
    </source>
</reference>
<proteinExistence type="predicted"/>
<dbReference type="SUPFAM" id="SSF55781">
    <property type="entry name" value="GAF domain-like"/>
    <property type="match status" value="1"/>
</dbReference>
<dbReference type="PANTHER" id="PTHR30136">
    <property type="entry name" value="HELIX-TURN-HELIX TRANSCRIPTIONAL REGULATOR, ICLR FAMILY"/>
    <property type="match status" value="1"/>
</dbReference>
<dbReference type="PROSITE" id="PS51078">
    <property type="entry name" value="ICLR_ED"/>
    <property type="match status" value="1"/>
</dbReference>
<feature type="region of interest" description="Disordered" evidence="4">
    <location>
        <begin position="1"/>
        <end position="22"/>
    </location>
</feature>
<keyword evidence="3" id="KW-0804">Transcription</keyword>
<dbReference type="RefSeq" id="WP_128625469.1">
    <property type="nucleotide sequence ID" value="NZ_ML133514.1"/>
</dbReference>
<keyword evidence="8" id="KW-1185">Reference proteome</keyword>
<organism evidence="7 8">
    <name type="scientific">Borborobacter arsenicus</name>
    <dbReference type="NCBI Taxonomy" id="1851146"/>
    <lineage>
        <taxon>Bacteria</taxon>
        <taxon>Pseudomonadati</taxon>
        <taxon>Pseudomonadota</taxon>
        <taxon>Alphaproteobacteria</taxon>
        <taxon>Hyphomicrobiales</taxon>
        <taxon>Phyllobacteriaceae</taxon>
        <taxon>Borborobacter</taxon>
    </lineage>
</organism>
<evidence type="ECO:0000256" key="3">
    <source>
        <dbReference type="ARBA" id="ARBA00023163"/>
    </source>
</evidence>
<dbReference type="Gene3D" id="3.30.450.40">
    <property type="match status" value="1"/>
</dbReference>
<dbReference type="InterPro" id="IPR036390">
    <property type="entry name" value="WH_DNA-bd_sf"/>
</dbReference>
<comment type="caution">
    <text evidence="7">The sequence shown here is derived from an EMBL/GenBank/DDBJ whole genome shotgun (WGS) entry which is preliminary data.</text>
</comment>
<dbReference type="GO" id="GO:0003700">
    <property type="term" value="F:DNA-binding transcription factor activity"/>
    <property type="evidence" value="ECO:0007669"/>
    <property type="project" value="TreeGrafter"/>
</dbReference>
<name>A0A432V0T7_9HYPH</name>
<evidence type="ECO:0000313" key="8">
    <source>
        <dbReference type="Proteomes" id="UP000281647"/>
    </source>
</evidence>